<dbReference type="EMBL" id="KZ819638">
    <property type="protein sequence ID" value="PWN88331.1"/>
    <property type="molecule type" value="Genomic_DNA"/>
</dbReference>
<keyword evidence="5" id="KW-0256">Endoplasmic reticulum</keyword>
<proteinExistence type="predicted"/>
<evidence type="ECO:0000256" key="8">
    <source>
        <dbReference type="SAM" id="MobiDB-lite"/>
    </source>
</evidence>
<evidence type="ECO:0000256" key="4">
    <source>
        <dbReference type="ARBA" id="ARBA00022692"/>
    </source>
</evidence>
<dbReference type="STRING" id="215250.A0A316YGR9"/>
<feature type="transmembrane region" description="Helical" evidence="9">
    <location>
        <begin position="201"/>
        <end position="223"/>
    </location>
</feature>
<feature type="compositionally biased region" description="Low complexity" evidence="8">
    <location>
        <begin position="1"/>
        <end position="25"/>
    </location>
</feature>
<gene>
    <name evidence="10" type="ORF">FA10DRAFT_268530</name>
</gene>
<dbReference type="AlphaFoldDB" id="A0A316YGR9"/>
<feature type="region of interest" description="Disordered" evidence="8">
    <location>
        <begin position="1"/>
        <end position="39"/>
    </location>
</feature>
<dbReference type="RefSeq" id="XP_025375529.1">
    <property type="nucleotide sequence ID" value="XM_025522372.1"/>
</dbReference>
<name>A0A316YGR9_9BASI</name>
<evidence type="ECO:0000256" key="6">
    <source>
        <dbReference type="ARBA" id="ARBA00022989"/>
    </source>
</evidence>
<protein>
    <submittedName>
        <fullName evidence="10">Uncharacterized protein</fullName>
    </submittedName>
</protein>
<dbReference type="GeneID" id="37044288"/>
<keyword evidence="7 9" id="KW-0472">Membrane</keyword>
<feature type="transmembrane region" description="Helical" evidence="9">
    <location>
        <begin position="315"/>
        <end position="337"/>
    </location>
</feature>
<evidence type="ECO:0000256" key="9">
    <source>
        <dbReference type="SAM" id="Phobius"/>
    </source>
</evidence>
<evidence type="ECO:0000256" key="5">
    <source>
        <dbReference type="ARBA" id="ARBA00022824"/>
    </source>
</evidence>
<dbReference type="OrthoDB" id="17366at2759"/>
<comment type="pathway">
    <text evidence="2">Glycolipid biosynthesis; glycosylphosphatidylinositol-anchor biosynthesis.</text>
</comment>
<comment type="subcellular location">
    <subcellularLocation>
        <location evidence="1">Endoplasmic reticulum membrane</location>
        <topology evidence="1">Multi-pass membrane protein</topology>
    </subcellularLocation>
</comment>
<dbReference type="UniPathway" id="UPA00196"/>
<feature type="transmembrane region" description="Helical" evidence="9">
    <location>
        <begin position="53"/>
        <end position="73"/>
    </location>
</feature>
<dbReference type="GO" id="GO:0005789">
    <property type="term" value="C:endoplasmic reticulum membrane"/>
    <property type="evidence" value="ECO:0007669"/>
    <property type="project" value="UniProtKB-SubCell"/>
</dbReference>
<keyword evidence="4 9" id="KW-0812">Transmembrane</keyword>
<dbReference type="GO" id="GO:0006506">
    <property type="term" value="P:GPI anchor biosynthetic process"/>
    <property type="evidence" value="ECO:0007669"/>
    <property type="project" value="UniProtKB-UniPathway"/>
</dbReference>
<feature type="transmembrane region" description="Helical" evidence="9">
    <location>
        <begin position="283"/>
        <end position="303"/>
    </location>
</feature>
<keyword evidence="6 9" id="KW-1133">Transmembrane helix</keyword>
<evidence type="ECO:0000313" key="11">
    <source>
        <dbReference type="Proteomes" id="UP000245768"/>
    </source>
</evidence>
<dbReference type="InParanoid" id="A0A316YGR9"/>
<keyword evidence="11" id="KW-1185">Reference proteome</keyword>
<dbReference type="InterPro" id="IPR009580">
    <property type="entry name" value="GPI_biosynthesis_protein_Pig-F"/>
</dbReference>
<evidence type="ECO:0000256" key="1">
    <source>
        <dbReference type="ARBA" id="ARBA00004477"/>
    </source>
</evidence>
<organism evidence="10 11">
    <name type="scientific">Acaromyces ingoldii</name>
    <dbReference type="NCBI Taxonomy" id="215250"/>
    <lineage>
        <taxon>Eukaryota</taxon>
        <taxon>Fungi</taxon>
        <taxon>Dikarya</taxon>
        <taxon>Basidiomycota</taxon>
        <taxon>Ustilaginomycotina</taxon>
        <taxon>Exobasidiomycetes</taxon>
        <taxon>Exobasidiales</taxon>
        <taxon>Cryptobasidiaceae</taxon>
        <taxon>Acaromyces</taxon>
    </lineage>
</organism>
<reference evidence="10 11" key="1">
    <citation type="journal article" date="2018" name="Mol. Biol. Evol.">
        <title>Broad Genomic Sampling Reveals a Smut Pathogenic Ancestry of the Fungal Clade Ustilaginomycotina.</title>
        <authorList>
            <person name="Kijpornyongpan T."/>
            <person name="Mondo S.J."/>
            <person name="Barry K."/>
            <person name="Sandor L."/>
            <person name="Lee J."/>
            <person name="Lipzen A."/>
            <person name="Pangilinan J."/>
            <person name="LaButti K."/>
            <person name="Hainaut M."/>
            <person name="Henrissat B."/>
            <person name="Grigoriev I.V."/>
            <person name="Spatafora J.W."/>
            <person name="Aime M.C."/>
        </authorList>
    </citation>
    <scope>NUCLEOTIDE SEQUENCE [LARGE SCALE GENOMIC DNA]</scope>
    <source>
        <strain evidence="10 11">MCA 4198</strain>
    </source>
</reference>
<evidence type="ECO:0000256" key="2">
    <source>
        <dbReference type="ARBA" id="ARBA00004687"/>
    </source>
</evidence>
<evidence type="ECO:0000313" key="10">
    <source>
        <dbReference type="EMBL" id="PWN88331.1"/>
    </source>
</evidence>
<evidence type="ECO:0000256" key="3">
    <source>
        <dbReference type="ARBA" id="ARBA00022502"/>
    </source>
</evidence>
<accession>A0A316YGR9</accession>
<feature type="transmembrane region" description="Helical" evidence="9">
    <location>
        <begin position="235"/>
        <end position="254"/>
    </location>
</feature>
<dbReference type="Proteomes" id="UP000245768">
    <property type="component" value="Unassembled WGS sequence"/>
</dbReference>
<dbReference type="Pfam" id="PF06699">
    <property type="entry name" value="PIG-F"/>
    <property type="match status" value="1"/>
</dbReference>
<keyword evidence="3" id="KW-0337">GPI-anchor biosynthesis</keyword>
<evidence type="ECO:0000256" key="7">
    <source>
        <dbReference type="ARBA" id="ARBA00023136"/>
    </source>
</evidence>
<sequence>MVSSSSSAGALASSTPNQGANRQGQVGAGGAAADDPRDKTIKGPALASASHTLQLVVLLSVNTVLVLLSLWLLPSHLIWRQARKTSSASALAQATVGEQPPSSPLATSMLSDVALDGSSESFFRNLSAALSLLFGLPSSDRAGAAWIRRSYRSALAATFLAQGWFVARFKGWWDEAEAMDRGDREEVLKRRRVGIGKQMEGVTLTSFALPLPMLALFAIAFLLGAPLLTNPLDGLVASFYLATLALLPAVHLLGTDVDEWCSTFSAAAFASDETKRGAKRFRLLSTIVYGPLLGGFIGSAGMLLDWDKAWQAFPIPTILGASMGLAIGNGIAMLTYWSSLPKRTSTTPTVERKALSKTSSSEQQQKKKKNKRR</sequence>
<feature type="region of interest" description="Disordered" evidence="8">
    <location>
        <begin position="343"/>
        <end position="373"/>
    </location>
</feature>